<dbReference type="Pfam" id="PF00126">
    <property type="entry name" value="HTH_1"/>
    <property type="match status" value="1"/>
</dbReference>
<dbReference type="PANTHER" id="PTHR30346:SF0">
    <property type="entry name" value="HCA OPERON TRANSCRIPTIONAL ACTIVATOR HCAR"/>
    <property type="match status" value="1"/>
</dbReference>
<dbReference type="GO" id="GO:0003677">
    <property type="term" value="F:DNA binding"/>
    <property type="evidence" value="ECO:0007669"/>
    <property type="project" value="UniProtKB-KW"/>
</dbReference>
<keyword evidence="2" id="KW-0805">Transcription regulation</keyword>
<evidence type="ECO:0000256" key="4">
    <source>
        <dbReference type="ARBA" id="ARBA00023163"/>
    </source>
</evidence>
<evidence type="ECO:0000259" key="5">
    <source>
        <dbReference type="PROSITE" id="PS50931"/>
    </source>
</evidence>
<comment type="similarity">
    <text evidence="1">Belongs to the LysR transcriptional regulatory family.</text>
</comment>
<dbReference type="EMBL" id="JAHXDN010000001">
    <property type="protein sequence ID" value="MBW4706428.1"/>
    <property type="molecule type" value="Genomic_DNA"/>
</dbReference>
<dbReference type="PROSITE" id="PS50931">
    <property type="entry name" value="HTH_LYSR"/>
    <property type="match status" value="1"/>
</dbReference>
<dbReference type="CDD" id="cd08414">
    <property type="entry name" value="PBP2_LTTR_aromatics_like"/>
    <property type="match status" value="1"/>
</dbReference>
<dbReference type="Proteomes" id="UP001138661">
    <property type="component" value="Unassembled WGS sequence"/>
</dbReference>
<dbReference type="Pfam" id="PF03466">
    <property type="entry name" value="LysR_substrate"/>
    <property type="match status" value="1"/>
</dbReference>
<dbReference type="PANTHER" id="PTHR30346">
    <property type="entry name" value="TRANSCRIPTIONAL DUAL REGULATOR HCAR-RELATED"/>
    <property type="match status" value="1"/>
</dbReference>
<dbReference type="GO" id="GO:0032993">
    <property type="term" value="C:protein-DNA complex"/>
    <property type="evidence" value="ECO:0007669"/>
    <property type="project" value="TreeGrafter"/>
</dbReference>
<dbReference type="InterPro" id="IPR000847">
    <property type="entry name" value="LysR_HTH_N"/>
</dbReference>
<organism evidence="6 7">
    <name type="scientific">Roseobacter insulae</name>
    <dbReference type="NCBI Taxonomy" id="2859783"/>
    <lineage>
        <taxon>Bacteria</taxon>
        <taxon>Pseudomonadati</taxon>
        <taxon>Pseudomonadota</taxon>
        <taxon>Alphaproteobacteria</taxon>
        <taxon>Rhodobacterales</taxon>
        <taxon>Roseobacteraceae</taxon>
        <taxon>Roseobacter</taxon>
    </lineage>
</organism>
<evidence type="ECO:0000256" key="2">
    <source>
        <dbReference type="ARBA" id="ARBA00023015"/>
    </source>
</evidence>
<evidence type="ECO:0000256" key="3">
    <source>
        <dbReference type="ARBA" id="ARBA00023125"/>
    </source>
</evidence>
<feature type="domain" description="HTH lysR-type" evidence="5">
    <location>
        <begin position="20"/>
        <end position="77"/>
    </location>
</feature>
<dbReference type="RefSeq" id="WP_219498061.1">
    <property type="nucleotide sequence ID" value="NZ_JAHXDN010000001.1"/>
</dbReference>
<evidence type="ECO:0000313" key="6">
    <source>
        <dbReference type="EMBL" id="MBW4706428.1"/>
    </source>
</evidence>
<comment type="caution">
    <text evidence="6">The sequence shown here is derived from an EMBL/GenBank/DDBJ whole genome shotgun (WGS) entry which is preliminary data.</text>
</comment>
<dbReference type="InterPro" id="IPR005119">
    <property type="entry name" value="LysR_subst-bd"/>
</dbReference>
<gene>
    <name evidence="6" type="ORF">KX928_01355</name>
</gene>
<dbReference type="FunFam" id="1.10.10.10:FF:000001">
    <property type="entry name" value="LysR family transcriptional regulator"/>
    <property type="match status" value="1"/>
</dbReference>
<protein>
    <submittedName>
        <fullName evidence="6">LysR family transcriptional regulator</fullName>
    </submittedName>
</protein>
<dbReference type="AlphaFoldDB" id="A0A9X1FRR8"/>
<reference evidence="6" key="1">
    <citation type="submission" date="2021-07" db="EMBL/GenBank/DDBJ databases">
        <title>Roseobacter insulae sp. nov., isolated from a tidal flat.</title>
        <authorList>
            <person name="Park S."/>
            <person name="Yoon J.-H."/>
        </authorList>
    </citation>
    <scope>NUCLEOTIDE SEQUENCE</scope>
    <source>
        <strain evidence="6">YSTF-M11</strain>
    </source>
</reference>
<evidence type="ECO:0000313" key="7">
    <source>
        <dbReference type="Proteomes" id="UP001138661"/>
    </source>
</evidence>
<proteinExistence type="inferred from homology"/>
<name>A0A9X1FRR8_9RHOB</name>
<evidence type="ECO:0000256" key="1">
    <source>
        <dbReference type="ARBA" id="ARBA00009437"/>
    </source>
</evidence>
<keyword evidence="4" id="KW-0804">Transcription</keyword>
<dbReference type="GO" id="GO:0003700">
    <property type="term" value="F:DNA-binding transcription factor activity"/>
    <property type="evidence" value="ECO:0007669"/>
    <property type="project" value="InterPro"/>
</dbReference>
<keyword evidence="3" id="KW-0238">DNA-binding</keyword>
<accession>A0A9X1FRR8</accession>
<sequence length="318" mass="34402">MTQGANLTGRQDVFGIGDGFGYRDFIVILAVAETGSFRGAAQRLSQGQSAVSRRVQRLEDHLGVSLFERSPTGARLTPAGSNFTSRVRAVLHDIDYAIASARTAGVAGNGHLCIGMTSSFSRGPILSLFAEFTERHRGIEVGVTETNQSELLTLLSHRRLDVVILSEAPTPENGDGLLISRERPYLAVARDSSLSGRETINWDEISAQPFLVSSSCSGTQVADLILQRTADQRVLPHIKRHRAEHETLLSLVSLGLGVTVVMERRLGATIPGVSFIPIGGQDEAVPTSVIWRPENDNPALRRFISLARIEAKRNGALS</sequence>
<keyword evidence="7" id="KW-1185">Reference proteome</keyword>